<dbReference type="SUPFAM" id="SSF56349">
    <property type="entry name" value="DNA breaking-rejoining enzymes"/>
    <property type="match status" value="1"/>
</dbReference>
<dbReference type="AlphaFoldDB" id="A0AAT9HLB0"/>
<dbReference type="InterPro" id="IPR011010">
    <property type="entry name" value="DNA_brk_join_enz"/>
</dbReference>
<dbReference type="EMBL" id="AP035768">
    <property type="protein sequence ID" value="BFO18314.1"/>
    <property type="molecule type" value="Genomic_DNA"/>
</dbReference>
<dbReference type="GO" id="GO:0003677">
    <property type="term" value="F:DNA binding"/>
    <property type="evidence" value="ECO:0007669"/>
    <property type="project" value="InterPro"/>
</dbReference>
<sequence>MISGCVSAPGSSGLVAEAAGGLVVVDESDTCDLRHPIGLRNRFVVVLGRKALNRRIEPADLTIEDRTVEDGGVAQWVACSKTDQDAHGEDTWVPSTGGEGLYDLVQATRDWLNCLHRLGVDSGVPRPGAEPGGEPLAQGEREAAHCGAAVSTPQRAAAGDWAAYAAEVSRRNST</sequence>
<reference evidence="3" key="1">
    <citation type="submission" date="2024-06" db="EMBL/GenBank/DDBJ databases">
        <authorList>
            <consortium name="consrtm"/>
            <person name="Uemura M."/>
            <person name="Terahara T."/>
        </authorList>
    </citation>
    <scope>NUCLEOTIDE SEQUENCE</scope>
    <source>
        <strain evidence="3">KM77-8</strain>
    </source>
</reference>
<keyword evidence="1" id="KW-0233">DNA recombination</keyword>
<name>A0AAT9HLB0_9ACTN</name>
<dbReference type="GO" id="GO:0006310">
    <property type="term" value="P:DNA recombination"/>
    <property type="evidence" value="ECO:0007669"/>
    <property type="project" value="UniProtKB-KW"/>
</dbReference>
<gene>
    <name evidence="3" type="ORF">SHKM778_47020</name>
</gene>
<proteinExistence type="predicted"/>
<evidence type="ECO:0000313" key="3">
    <source>
        <dbReference type="EMBL" id="BFO18314.1"/>
    </source>
</evidence>
<evidence type="ECO:0000256" key="2">
    <source>
        <dbReference type="SAM" id="MobiDB-lite"/>
    </source>
</evidence>
<dbReference type="Gene3D" id="1.10.443.10">
    <property type="entry name" value="Intergrase catalytic core"/>
    <property type="match status" value="1"/>
</dbReference>
<reference evidence="3" key="2">
    <citation type="submission" date="2024-07" db="EMBL/GenBank/DDBJ databases">
        <title>Streptomyces haneummycinica sp. nov., a new antibiotic-producing actinobacterium isolated from marine sediment.</title>
        <authorList>
            <person name="Uemura M."/>
            <person name="Hamada M."/>
            <person name="Hirano S."/>
            <person name="Kobayashi K."/>
            <person name="Ohshiro T."/>
            <person name="Kobayashi T."/>
            <person name="Terahara T."/>
        </authorList>
    </citation>
    <scope>NUCLEOTIDE SEQUENCE</scope>
    <source>
        <strain evidence="3">KM77-8</strain>
    </source>
</reference>
<evidence type="ECO:0000256" key="1">
    <source>
        <dbReference type="ARBA" id="ARBA00023172"/>
    </source>
</evidence>
<organism evidence="3">
    <name type="scientific">Streptomyces haneummycinicus</name>
    <dbReference type="NCBI Taxonomy" id="3074435"/>
    <lineage>
        <taxon>Bacteria</taxon>
        <taxon>Bacillati</taxon>
        <taxon>Actinomycetota</taxon>
        <taxon>Actinomycetes</taxon>
        <taxon>Kitasatosporales</taxon>
        <taxon>Streptomycetaceae</taxon>
        <taxon>Streptomyces</taxon>
    </lineage>
</organism>
<accession>A0AAT9HLB0</accession>
<dbReference type="GO" id="GO:0015074">
    <property type="term" value="P:DNA integration"/>
    <property type="evidence" value="ECO:0007669"/>
    <property type="project" value="InterPro"/>
</dbReference>
<feature type="region of interest" description="Disordered" evidence="2">
    <location>
        <begin position="123"/>
        <end position="152"/>
    </location>
</feature>
<protein>
    <submittedName>
        <fullName evidence="3">Uncharacterized protein</fullName>
    </submittedName>
</protein>
<dbReference type="InterPro" id="IPR013762">
    <property type="entry name" value="Integrase-like_cat_sf"/>
</dbReference>